<dbReference type="InterPro" id="IPR017452">
    <property type="entry name" value="GPCR_Rhodpsn_7TM"/>
</dbReference>
<feature type="transmembrane region" description="Helical" evidence="8">
    <location>
        <begin position="12"/>
        <end position="36"/>
    </location>
</feature>
<dbReference type="Pfam" id="PF00001">
    <property type="entry name" value="7tm_1"/>
    <property type="match status" value="1"/>
</dbReference>
<dbReference type="PRINTS" id="PR00237">
    <property type="entry name" value="GPCRRHODOPSN"/>
</dbReference>
<keyword evidence="3 8" id="KW-1133">Transmembrane helix</keyword>
<dbReference type="GO" id="GO:0005886">
    <property type="term" value="C:plasma membrane"/>
    <property type="evidence" value="ECO:0007669"/>
    <property type="project" value="TreeGrafter"/>
</dbReference>
<keyword evidence="6" id="KW-0675">Receptor</keyword>
<reference evidence="12" key="1">
    <citation type="submission" date="2017-02" db="UniProtKB">
        <authorList>
            <consortium name="WormBaseParasite"/>
        </authorList>
    </citation>
    <scope>IDENTIFICATION</scope>
</reference>
<dbReference type="SUPFAM" id="SSF81321">
    <property type="entry name" value="Family A G protein-coupled receptor-like"/>
    <property type="match status" value="1"/>
</dbReference>
<dbReference type="GO" id="GO:0004930">
    <property type="term" value="F:G protein-coupled receptor activity"/>
    <property type="evidence" value="ECO:0007669"/>
    <property type="project" value="UniProtKB-KW"/>
</dbReference>
<keyword evidence="11" id="KW-1185">Reference proteome</keyword>
<evidence type="ECO:0000256" key="8">
    <source>
        <dbReference type="SAM" id="Phobius"/>
    </source>
</evidence>
<keyword evidence="7" id="KW-0807">Transducer</keyword>
<comment type="subcellular location">
    <subcellularLocation>
        <location evidence="1">Membrane</location>
        <topology evidence="1">Multi-pass membrane protein</topology>
    </subcellularLocation>
</comment>
<evidence type="ECO:0000313" key="10">
    <source>
        <dbReference type="EMBL" id="VDK21474.1"/>
    </source>
</evidence>
<evidence type="ECO:0000256" key="1">
    <source>
        <dbReference type="ARBA" id="ARBA00004141"/>
    </source>
</evidence>
<reference evidence="10 11" key="2">
    <citation type="submission" date="2018-11" db="EMBL/GenBank/DDBJ databases">
        <authorList>
            <consortium name="Pathogen Informatics"/>
        </authorList>
    </citation>
    <scope>NUCLEOTIDE SEQUENCE [LARGE SCALE GENOMIC DNA]</scope>
</reference>
<evidence type="ECO:0000313" key="11">
    <source>
        <dbReference type="Proteomes" id="UP000267096"/>
    </source>
</evidence>
<evidence type="ECO:0000256" key="2">
    <source>
        <dbReference type="ARBA" id="ARBA00022692"/>
    </source>
</evidence>
<dbReference type="OrthoDB" id="5810838at2759"/>
<protein>
    <submittedName>
        <fullName evidence="12">Neuropeptide receptor 15 (inferred by orthology to a C. elegans protein)</fullName>
    </submittedName>
</protein>
<evidence type="ECO:0000313" key="12">
    <source>
        <dbReference type="WBParaSite" id="ASIM_0000343801-mRNA-1"/>
    </source>
</evidence>
<evidence type="ECO:0000259" key="9">
    <source>
        <dbReference type="PROSITE" id="PS50262"/>
    </source>
</evidence>
<dbReference type="InterPro" id="IPR000276">
    <property type="entry name" value="GPCR_Rhodpsn"/>
</dbReference>
<accession>A0A0M3J794</accession>
<sequence>MKRLVSVEWSLFFGFVLLTLTIVGLLGNIVVIAAIGGDRKMRRTAMNILLFNLAIADALNLITTTVEWSSTVLLGSPEWVLPPLLCPVARYLEITFLFASIMTQIIVCIERCRLKIYLH</sequence>
<feature type="domain" description="G-protein coupled receptors family 1 profile" evidence="9">
    <location>
        <begin position="27"/>
        <end position="119"/>
    </location>
</feature>
<evidence type="ECO:0000256" key="5">
    <source>
        <dbReference type="ARBA" id="ARBA00023136"/>
    </source>
</evidence>
<feature type="transmembrane region" description="Helical" evidence="8">
    <location>
        <begin position="48"/>
        <end position="68"/>
    </location>
</feature>
<name>A0A0M3J794_ANISI</name>
<dbReference type="PROSITE" id="PS50262">
    <property type="entry name" value="G_PROTEIN_RECEP_F1_2"/>
    <property type="match status" value="1"/>
</dbReference>
<evidence type="ECO:0000256" key="6">
    <source>
        <dbReference type="ARBA" id="ARBA00023170"/>
    </source>
</evidence>
<evidence type="ECO:0000256" key="3">
    <source>
        <dbReference type="ARBA" id="ARBA00022989"/>
    </source>
</evidence>
<dbReference type="Gene3D" id="1.20.1070.10">
    <property type="entry name" value="Rhodopsin 7-helix transmembrane proteins"/>
    <property type="match status" value="1"/>
</dbReference>
<evidence type="ECO:0000256" key="7">
    <source>
        <dbReference type="ARBA" id="ARBA00023224"/>
    </source>
</evidence>
<evidence type="ECO:0000256" key="4">
    <source>
        <dbReference type="ARBA" id="ARBA00023040"/>
    </source>
</evidence>
<dbReference type="PANTHER" id="PTHR45695">
    <property type="entry name" value="LEUCOKININ RECEPTOR-RELATED"/>
    <property type="match status" value="1"/>
</dbReference>
<dbReference type="AlphaFoldDB" id="A0A0M3J794"/>
<dbReference type="CDD" id="cd00637">
    <property type="entry name" value="7tm_classA_rhodopsin-like"/>
    <property type="match status" value="1"/>
</dbReference>
<keyword evidence="5 8" id="KW-0472">Membrane</keyword>
<feature type="transmembrane region" description="Helical" evidence="8">
    <location>
        <begin position="88"/>
        <end position="109"/>
    </location>
</feature>
<keyword evidence="4" id="KW-0297">G-protein coupled receptor</keyword>
<organism evidence="12">
    <name type="scientific">Anisakis simplex</name>
    <name type="common">Herring worm</name>
    <dbReference type="NCBI Taxonomy" id="6269"/>
    <lineage>
        <taxon>Eukaryota</taxon>
        <taxon>Metazoa</taxon>
        <taxon>Ecdysozoa</taxon>
        <taxon>Nematoda</taxon>
        <taxon>Chromadorea</taxon>
        <taxon>Rhabditida</taxon>
        <taxon>Spirurina</taxon>
        <taxon>Ascaridomorpha</taxon>
        <taxon>Ascaridoidea</taxon>
        <taxon>Anisakidae</taxon>
        <taxon>Anisakis</taxon>
        <taxon>Anisakis simplex complex</taxon>
    </lineage>
</organism>
<dbReference type="Proteomes" id="UP000267096">
    <property type="component" value="Unassembled WGS sequence"/>
</dbReference>
<dbReference type="WBParaSite" id="ASIM_0000343801-mRNA-1">
    <property type="protein sequence ID" value="ASIM_0000343801-mRNA-1"/>
    <property type="gene ID" value="ASIM_0000343801"/>
</dbReference>
<proteinExistence type="predicted"/>
<gene>
    <name evidence="10" type="ORF">ASIM_LOCUS3277</name>
</gene>
<dbReference type="PANTHER" id="PTHR45695:SF15">
    <property type="entry name" value="OPSIN RH2"/>
    <property type="match status" value="1"/>
</dbReference>
<keyword evidence="2 8" id="KW-0812">Transmembrane</keyword>
<dbReference type="EMBL" id="UYRR01004960">
    <property type="protein sequence ID" value="VDK21474.1"/>
    <property type="molecule type" value="Genomic_DNA"/>
</dbReference>